<proteinExistence type="predicted"/>
<accession>A0AAD7ADX1</accession>
<evidence type="ECO:0000313" key="2">
    <source>
        <dbReference type="EMBL" id="KAJ7355267.1"/>
    </source>
</evidence>
<gene>
    <name evidence="2" type="ORF">DFH08DRAFT_803313</name>
</gene>
<sequence>MSSPAYSPSSFDPDDMPASNQTPRTSACGLPLPLPADFDFRSYCKTPAELVVLDDMSLHEKNADNCPMERANDASLHLTRAYEAAARSPAGVGDLDVGARLQPFFSYSEKALLFTSKDVVDASGPLPLYMTMWIAGQRVLAAKGEAEEKKKRDEIKANPAGQTLKGAVPVGPTHRISSLAMSESEIPNPFLGCLVQKIPVPLHWWTNSNLTKANNSSHWLPWRELMIEGKKILILETAKGEKILGDAEDEFKNLSPGKWREALVNFARALWIMSQEDG</sequence>
<evidence type="ECO:0000313" key="3">
    <source>
        <dbReference type="Proteomes" id="UP001218218"/>
    </source>
</evidence>
<comment type="caution">
    <text evidence="2">The sequence shown here is derived from an EMBL/GenBank/DDBJ whole genome shotgun (WGS) entry which is preliminary data.</text>
</comment>
<protein>
    <submittedName>
        <fullName evidence="2">Uncharacterized protein</fullName>
    </submittedName>
</protein>
<feature type="compositionally biased region" description="Polar residues" evidence="1">
    <location>
        <begin position="1"/>
        <end position="10"/>
    </location>
</feature>
<organism evidence="2 3">
    <name type="scientific">Mycena albidolilacea</name>
    <dbReference type="NCBI Taxonomy" id="1033008"/>
    <lineage>
        <taxon>Eukaryota</taxon>
        <taxon>Fungi</taxon>
        <taxon>Dikarya</taxon>
        <taxon>Basidiomycota</taxon>
        <taxon>Agaricomycotina</taxon>
        <taxon>Agaricomycetes</taxon>
        <taxon>Agaricomycetidae</taxon>
        <taxon>Agaricales</taxon>
        <taxon>Marasmiineae</taxon>
        <taxon>Mycenaceae</taxon>
        <taxon>Mycena</taxon>
    </lineage>
</organism>
<feature type="region of interest" description="Disordered" evidence="1">
    <location>
        <begin position="1"/>
        <end position="27"/>
    </location>
</feature>
<reference evidence="2" key="1">
    <citation type="submission" date="2023-03" db="EMBL/GenBank/DDBJ databases">
        <title>Massive genome expansion in bonnet fungi (Mycena s.s.) driven by repeated elements and novel gene families across ecological guilds.</title>
        <authorList>
            <consortium name="Lawrence Berkeley National Laboratory"/>
            <person name="Harder C.B."/>
            <person name="Miyauchi S."/>
            <person name="Viragh M."/>
            <person name="Kuo A."/>
            <person name="Thoen E."/>
            <person name="Andreopoulos B."/>
            <person name="Lu D."/>
            <person name="Skrede I."/>
            <person name="Drula E."/>
            <person name="Henrissat B."/>
            <person name="Morin E."/>
            <person name="Kohler A."/>
            <person name="Barry K."/>
            <person name="LaButti K."/>
            <person name="Morin E."/>
            <person name="Salamov A."/>
            <person name="Lipzen A."/>
            <person name="Mereny Z."/>
            <person name="Hegedus B."/>
            <person name="Baldrian P."/>
            <person name="Stursova M."/>
            <person name="Weitz H."/>
            <person name="Taylor A."/>
            <person name="Grigoriev I.V."/>
            <person name="Nagy L.G."/>
            <person name="Martin F."/>
            <person name="Kauserud H."/>
        </authorList>
    </citation>
    <scope>NUCLEOTIDE SEQUENCE</scope>
    <source>
        <strain evidence="2">CBHHK002</strain>
    </source>
</reference>
<name>A0AAD7ADX1_9AGAR</name>
<dbReference type="Proteomes" id="UP001218218">
    <property type="component" value="Unassembled WGS sequence"/>
</dbReference>
<evidence type="ECO:0000256" key="1">
    <source>
        <dbReference type="SAM" id="MobiDB-lite"/>
    </source>
</evidence>
<dbReference type="EMBL" id="JARIHO010000009">
    <property type="protein sequence ID" value="KAJ7355267.1"/>
    <property type="molecule type" value="Genomic_DNA"/>
</dbReference>
<keyword evidence="3" id="KW-1185">Reference proteome</keyword>
<dbReference type="AlphaFoldDB" id="A0AAD7ADX1"/>